<evidence type="ECO:0000313" key="3">
    <source>
        <dbReference type="Proteomes" id="UP000092993"/>
    </source>
</evidence>
<dbReference type="InterPro" id="IPR007265">
    <property type="entry name" value="COG_su3"/>
</dbReference>
<protein>
    <submittedName>
        <fullName evidence="2">Conserved oligomeric Golgi complex subunit 3</fullName>
    </submittedName>
</protein>
<dbReference type="AlphaFoldDB" id="A0A1C7M2K2"/>
<feature type="domain" description="Conserved oligomeric Golgi complex subunit 3 C-terminal" evidence="1">
    <location>
        <begin position="24"/>
        <end position="130"/>
    </location>
</feature>
<reference evidence="2 3" key="1">
    <citation type="submission" date="2016-03" db="EMBL/GenBank/DDBJ databases">
        <title>Whole genome sequencing of Grifola frondosa 9006-11.</title>
        <authorList>
            <person name="Min B."/>
            <person name="Park H."/>
            <person name="Kim J.-G."/>
            <person name="Cho H."/>
            <person name="Oh Y.-L."/>
            <person name="Kong W.-S."/>
            <person name="Choi I.-G."/>
        </authorList>
    </citation>
    <scope>NUCLEOTIDE SEQUENCE [LARGE SCALE GENOMIC DNA]</scope>
    <source>
        <strain evidence="2 3">9006-11</strain>
    </source>
</reference>
<proteinExistence type="predicted"/>
<gene>
    <name evidence="2" type="primary">Cog3</name>
    <name evidence="2" type="ORF">A0H81_09305</name>
</gene>
<accession>A0A1C7M2K2</accession>
<dbReference type="Proteomes" id="UP000092993">
    <property type="component" value="Unassembled WGS sequence"/>
</dbReference>
<keyword evidence="3" id="KW-1185">Reference proteome</keyword>
<dbReference type="OrthoDB" id="296793at2759"/>
<name>A0A1C7M2K2_GRIFR</name>
<sequence length="364" mass="39938">MSSLPEDEDADADELNLDLDHTRHGKMGLRTLHISHLLQMVLQDAQTRLFFKAQAVIQAEIRYYIPKAEDLAYPEKLVAARKILSGADLKEKESVSQLFQLKSLDKQDTWFPTLRKTVWVLSQLHEYVKRRGDAEVEEPTIVGIGGQLFLTRHLLILKEMTQNLDLVQKDVDRGIDLSGVTDTLASMLGKTTSLLPNALFASLGMPRDENMTDVRHGIDLELKRACEDVISSCAEPACAPLRSARAARGAAVGVASHSHGAHRRVPPGVARDLRAAVARLRLYLEDDRTVGVLVRHVQDRIVDECAEFRAVVWDMYAGALRTELGSEDGVRAMLIEICEEHGGADAATATGSGLQTASAAGTST</sequence>
<dbReference type="PANTHER" id="PTHR13302:SF8">
    <property type="entry name" value="CONSERVED OLIGOMERIC GOLGI COMPLEX SUBUNIT 3"/>
    <property type="match status" value="1"/>
</dbReference>
<dbReference type="Pfam" id="PF20671">
    <property type="entry name" value="COG3_C"/>
    <property type="match status" value="1"/>
</dbReference>
<dbReference type="EMBL" id="LUGG01000013">
    <property type="protein sequence ID" value="OBZ70968.1"/>
    <property type="molecule type" value="Genomic_DNA"/>
</dbReference>
<dbReference type="GO" id="GO:0016020">
    <property type="term" value="C:membrane"/>
    <property type="evidence" value="ECO:0007669"/>
    <property type="project" value="InterPro"/>
</dbReference>
<dbReference type="GO" id="GO:0005801">
    <property type="term" value="C:cis-Golgi network"/>
    <property type="evidence" value="ECO:0007669"/>
    <property type="project" value="InterPro"/>
</dbReference>
<evidence type="ECO:0000313" key="2">
    <source>
        <dbReference type="EMBL" id="OBZ70968.1"/>
    </source>
</evidence>
<dbReference type="GO" id="GO:0006886">
    <property type="term" value="P:intracellular protein transport"/>
    <property type="evidence" value="ECO:0007669"/>
    <property type="project" value="InterPro"/>
</dbReference>
<dbReference type="PANTHER" id="PTHR13302">
    <property type="entry name" value="CONSERVED OLIGOMERIC GOLGI COMPLEX COMPONENT 3"/>
    <property type="match status" value="1"/>
</dbReference>
<dbReference type="InterPro" id="IPR048685">
    <property type="entry name" value="COG3_C"/>
</dbReference>
<organism evidence="2 3">
    <name type="scientific">Grifola frondosa</name>
    <name type="common">Maitake</name>
    <name type="synonym">Polyporus frondosus</name>
    <dbReference type="NCBI Taxonomy" id="5627"/>
    <lineage>
        <taxon>Eukaryota</taxon>
        <taxon>Fungi</taxon>
        <taxon>Dikarya</taxon>
        <taxon>Basidiomycota</taxon>
        <taxon>Agaricomycotina</taxon>
        <taxon>Agaricomycetes</taxon>
        <taxon>Polyporales</taxon>
        <taxon>Grifolaceae</taxon>
        <taxon>Grifola</taxon>
    </lineage>
</organism>
<evidence type="ECO:0000259" key="1">
    <source>
        <dbReference type="Pfam" id="PF20671"/>
    </source>
</evidence>
<comment type="caution">
    <text evidence="2">The sequence shown here is derived from an EMBL/GenBank/DDBJ whole genome shotgun (WGS) entry which is preliminary data.</text>
</comment>
<dbReference type="STRING" id="5627.A0A1C7M2K2"/>
<dbReference type="GO" id="GO:0017119">
    <property type="term" value="C:Golgi transport complex"/>
    <property type="evidence" value="ECO:0007669"/>
    <property type="project" value="TreeGrafter"/>
</dbReference>
<dbReference type="GO" id="GO:0006891">
    <property type="term" value="P:intra-Golgi vesicle-mediated transport"/>
    <property type="evidence" value="ECO:0007669"/>
    <property type="project" value="TreeGrafter"/>
</dbReference>
<dbReference type="GO" id="GO:0007030">
    <property type="term" value="P:Golgi organization"/>
    <property type="evidence" value="ECO:0007669"/>
    <property type="project" value="TreeGrafter"/>
</dbReference>